<dbReference type="PANTHER" id="PTHR16222">
    <property type="entry name" value="ADP-RIBOSYLGLYCOHYDROLASE"/>
    <property type="match status" value="1"/>
</dbReference>
<evidence type="ECO:0000256" key="3">
    <source>
        <dbReference type="PIRSR" id="PIRSR605502-1"/>
    </source>
</evidence>
<organism evidence="4 5">
    <name type="scientific">Paenibacillus polymyxa</name>
    <name type="common">Bacillus polymyxa</name>
    <dbReference type="NCBI Taxonomy" id="1406"/>
    <lineage>
        <taxon>Bacteria</taxon>
        <taxon>Bacillati</taxon>
        <taxon>Bacillota</taxon>
        <taxon>Bacilli</taxon>
        <taxon>Bacillales</taxon>
        <taxon>Paenibacillaceae</taxon>
        <taxon>Paenibacillus</taxon>
    </lineage>
</organism>
<dbReference type="EMBL" id="CP097770">
    <property type="protein sequence ID" value="URJ52980.1"/>
    <property type="molecule type" value="Genomic_DNA"/>
</dbReference>
<dbReference type="Pfam" id="PF03747">
    <property type="entry name" value="ADP_ribosyl_GH"/>
    <property type="match status" value="1"/>
</dbReference>
<dbReference type="InterPro" id="IPR036705">
    <property type="entry name" value="Ribosyl_crysJ1_sf"/>
</dbReference>
<gene>
    <name evidence="4" type="ORF">MF626_000208</name>
</gene>
<comment type="cofactor">
    <cofactor evidence="3">
        <name>Mg(2+)</name>
        <dbReference type="ChEBI" id="CHEBI:18420"/>
    </cofactor>
    <text evidence="3">Binds 2 magnesium ions per subunit.</text>
</comment>
<proteinExistence type="inferred from homology"/>
<feature type="binding site" evidence="3">
    <location>
        <position position="231"/>
    </location>
    <ligand>
        <name>Mg(2+)</name>
        <dbReference type="ChEBI" id="CHEBI:18420"/>
        <label>1</label>
    </ligand>
</feature>
<protein>
    <submittedName>
        <fullName evidence="4">ADP-ribosylglycohydrolase family protein</fullName>
    </submittedName>
</protein>
<dbReference type="PANTHER" id="PTHR16222:SF24">
    <property type="entry name" value="ADP-RIBOSYLHYDROLASE ARH3"/>
    <property type="match status" value="1"/>
</dbReference>
<comment type="similarity">
    <text evidence="1">Belongs to the ADP-ribosylglycohydrolase family.</text>
</comment>
<sequence>MISYGTHEQPAGTWSDDSSLTFCLGDSLCNGYYITDIADKMKKWYEQSYWTPHGEVFDIGRTTSESIKNLIEGRHPSDTGGKQINDNGNGSLMRILPLSFYLQHVEDEEYKYQVIHDVSKITHAHPRSILACSIYVEYALLLLKGLSLQEAFNIMRNNILNFFCRKESFSLELEFFKRILIENLMELNEEEINSSGYVIDTLEASFWCLLTTNDYKSAVLKAVNLGNDTDTTAAVTGGWYILWNSANSHSMD</sequence>
<feature type="binding site" evidence="3">
    <location>
        <position position="15"/>
    </location>
    <ligand>
        <name>Mg(2+)</name>
        <dbReference type="ChEBI" id="CHEBI:18420"/>
        <label>1</label>
    </ligand>
</feature>
<feature type="binding site" evidence="3">
    <location>
        <position position="230"/>
    </location>
    <ligand>
        <name>Mg(2+)</name>
        <dbReference type="ChEBI" id="CHEBI:18420"/>
        <label>1</label>
    </ligand>
</feature>
<dbReference type="GO" id="GO:0016787">
    <property type="term" value="F:hydrolase activity"/>
    <property type="evidence" value="ECO:0007669"/>
    <property type="project" value="UniProtKB-KW"/>
</dbReference>
<dbReference type="Gene3D" id="1.10.4080.10">
    <property type="entry name" value="ADP-ribosylation/Crystallin J1"/>
    <property type="match status" value="1"/>
</dbReference>
<keyword evidence="2" id="KW-0378">Hydrolase</keyword>
<dbReference type="InterPro" id="IPR005502">
    <property type="entry name" value="Ribosyl_crysJ1"/>
</dbReference>
<keyword evidence="3" id="KW-0479">Metal-binding</keyword>
<feature type="binding site" evidence="3">
    <location>
        <position position="16"/>
    </location>
    <ligand>
        <name>Mg(2+)</name>
        <dbReference type="ChEBI" id="CHEBI:18420"/>
        <label>1</label>
    </ligand>
</feature>
<accession>A0AAE9IEB6</accession>
<feature type="binding site" evidence="3">
    <location>
        <position position="17"/>
    </location>
    <ligand>
        <name>Mg(2+)</name>
        <dbReference type="ChEBI" id="CHEBI:18420"/>
        <label>1</label>
    </ligand>
</feature>
<evidence type="ECO:0000313" key="4">
    <source>
        <dbReference type="EMBL" id="URJ52980.1"/>
    </source>
</evidence>
<evidence type="ECO:0000256" key="2">
    <source>
        <dbReference type="ARBA" id="ARBA00022801"/>
    </source>
</evidence>
<dbReference type="SUPFAM" id="SSF101478">
    <property type="entry name" value="ADP-ribosylglycohydrolase"/>
    <property type="match status" value="1"/>
</dbReference>
<reference evidence="4" key="1">
    <citation type="submission" date="2022-11" db="EMBL/GenBank/DDBJ databases">
        <authorList>
            <person name="Vasilchenko N.G."/>
            <person name="Prazdnova E.V."/>
            <person name="Gorovtsov A.V."/>
            <person name="Chistyakov V.A."/>
            <person name="Pak M.L."/>
        </authorList>
    </citation>
    <scope>NUCLEOTIDE SEQUENCE</scope>
    <source>
        <strain evidence="4">R 4.5</strain>
    </source>
</reference>
<dbReference type="Proteomes" id="UP001055784">
    <property type="component" value="Chromosome"/>
</dbReference>
<dbReference type="RefSeq" id="WP_250262041.1">
    <property type="nucleotide sequence ID" value="NZ_CP097770.1"/>
</dbReference>
<keyword evidence="3" id="KW-0460">Magnesium</keyword>
<dbReference type="InterPro" id="IPR050792">
    <property type="entry name" value="ADP-ribosylglycohydrolase"/>
</dbReference>
<name>A0AAE9IEB6_PAEPO</name>
<evidence type="ECO:0000256" key="1">
    <source>
        <dbReference type="ARBA" id="ARBA00010702"/>
    </source>
</evidence>
<evidence type="ECO:0000313" key="5">
    <source>
        <dbReference type="Proteomes" id="UP001055784"/>
    </source>
</evidence>
<dbReference type="GO" id="GO:0046872">
    <property type="term" value="F:metal ion binding"/>
    <property type="evidence" value="ECO:0007669"/>
    <property type="project" value="UniProtKB-KW"/>
</dbReference>
<feature type="binding site" evidence="3">
    <location>
        <position position="228"/>
    </location>
    <ligand>
        <name>Mg(2+)</name>
        <dbReference type="ChEBI" id="CHEBI:18420"/>
        <label>1</label>
    </ligand>
</feature>
<dbReference type="AlphaFoldDB" id="A0AAE9IEB6"/>